<feature type="domain" description="YdhG-like" evidence="1">
    <location>
        <begin position="16"/>
        <end position="108"/>
    </location>
</feature>
<proteinExistence type="predicted"/>
<sequence>MVFESFLNDLPPEQSKRLSEVFNWIENNYPELDPVVKWNQPMYQHHGTFIIGFSFAKKHMAIAPEKETLVQFKDQIGAAGYSQTAMLFRIKWEEEINYQLLSSLIDYNIEDKKDCQTFWRK</sequence>
<dbReference type="SUPFAM" id="SSF159888">
    <property type="entry name" value="YdhG-like"/>
    <property type="match status" value="1"/>
</dbReference>
<dbReference type="OrthoDB" id="384795at2"/>
<dbReference type="AlphaFoldDB" id="A0A4R6BEX7"/>
<reference evidence="2 3" key="1">
    <citation type="submission" date="2019-01" db="EMBL/GenBank/DDBJ databases">
        <title>Draft genome sequences of the type strains of six Macrococcus species.</title>
        <authorList>
            <person name="Mazhar S."/>
            <person name="Altermann E."/>
            <person name="Hill C."/>
            <person name="Mcauliffe O."/>
        </authorList>
    </citation>
    <scope>NUCLEOTIDE SEQUENCE [LARGE SCALE GENOMIC DNA]</scope>
    <source>
        <strain evidence="2 3">CCM4811</strain>
    </source>
</reference>
<evidence type="ECO:0000313" key="3">
    <source>
        <dbReference type="Proteomes" id="UP000295310"/>
    </source>
</evidence>
<evidence type="ECO:0000313" key="2">
    <source>
        <dbReference type="EMBL" id="TDL98391.1"/>
    </source>
</evidence>
<evidence type="ECO:0000259" key="1">
    <source>
        <dbReference type="Pfam" id="PF08818"/>
    </source>
</evidence>
<keyword evidence="3" id="KW-1185">Reference proteome</keyword>
<protein>
    <submittedName>
        <fullName evidence="2">Iron chaperone</fullName>
    </submittedName>
</protein>
<dbReference type="Proteomes" id="UP000295310">
    <property type="component" value="Unassembled WGS sequence"/>
</dbReference>
<dbReference type="Pfam" id="PF08818">
    <property type="entry name" value="DUF1801"/>
    <property type="match status" value="1"/>
</dbReference>
<gene>
    <name evidence="2" type="ORF">ERX27_02855</name>
</gene>
<dbReference type="Gene3D" id="3.90.1150.200">
    <property type="match status" value="1"/>
</dbReference>
<dbReference type="InterPro" id="IPR014922">
    <property type="entry name" value="YdhG-like"/>
</dbReference>
<accession>A0A4R6BEX7</accession>
<name>A0A4R6BEX7_9STAP</name>
<dbReference type="EMBL" id="SCWA01000004">
    <property type="protein sequence ID" value="TDL98391.1"/>
    <property type="molecule type" value="Genomic_DNA"/>
</dbReference>
<dbReference type="RefSeq" id="WP_133431332.1">
    <property type="nucleotide sequence ID" value="NZ_SCWA01000004.1"/>
</dbReference>
<organism evidence="2 3">
    <name type="scientific">Macrococcus brunensis</name>
    <dbReference type="NCBI Taxonomy" id="198483"/>
    <lineage>
        <taxon>Bacteria</taxon>
        <taxon>Bacillati</taxon>
        <taxon>Bacillota</taxon>
        <taxon>Bacilli</taxon>
        <taxon>Bacillales</taxon>
        <taxon>Staphylococcaceae</taxon>
        <taxon>Macrococcus</taxon>
    </lineage>
</organism>
<comment type="caution">
    <text evidence="2">The sequence shown here is derived from an EMBL/GenBank/DDBJ whole genome shotgun (WGS) entry which is preliminary data.</text>
</comment>